<reference evidence="7" key="2">
    <citation type="submission" date="2011-04" db="EMBL/GenBank/DDBJ databases">
        <title>The complete genome of chromosome of Treponema succinifaciens DSM 2489.</title>
        <authorList>
            <person name="Lucas S."/>
            <person name="Copeland A."/>
            <person name="Lapidus A."/>
            <person name="Bruce D."/>
            <person name="Goodwin L."/>
            <person name="Pitluck S."/>
            <person name="Peters L."/>
            <person name="Kyrpides N."/>
            <person name="Mavromatis K."/>
            <person name="Ivanova N."/>
            <person name="Ovchinnikova G."/>
            <person name="Teshima H."/>
            <person name="Detter J.C."/>
            <person name="Tapia R."/>
            <person name="Han C."/>
            <person name="Land M."/>
            <person name="Hauser L."/>
            <person name="Markowitz V."/>
            <person name="Cheng J.-F."/>
            <person name="Hugenholtz P."/>
            <person name="Woyke T."/>
            <person name="Wu D."/>
            <person name="Gronow S."/>
            <person name="Wellnitz S."/>
            <person name="Brambilla E."/>
            <person name="Klenk H.-P."/>
            <person name="Eisen J.A."/>
        </authorList>
    </citation>
    <scope>NUCLEOTIDE SEQUENCE [LARGE SCALE GENOMIC DNA]</scope>
    <source>
        <strain evidence="7">ATCC 33096 / DSM 2489 / 6091</strain>
    </source>
</reference>
<reference evidence="6 7" key="1">
    <citation type="journal article" date="2011" name="Stand. Genomic Sci.">
        <title>Complete genome sequence of Treponema succinifaciens type strain (6091).</title>
        <authorList>
            <person name="Han C."/>
            <person name="Gronow S."/>
            <person name="Teshima H."/>
            <person name="Lapidus A."/>
            <person name="Nolan M."/>
            <person name="Lucas S."/>
            <person name="Hammon N."/>
            <person name="Deshpande S."/>
            <person name="Cheng J.F."/>
            <person name="Zeytun A."/>
            <person name="Tapia R."/>
            <person name="Goodwin L."/>
            <person name="Pitluck S."/>
            <person name="Liolios K."/>
            <person name="Pagani I."/>
            <person name="Ivanova N."/>
            <person name="Mavromatis K."/>
            <person name="Mikhailova N."/>
            <person name="Huntemann M."/>
            <person name="Pati A."/>
            <person name="Chen A."/>
            <person name="Palaniappan K."/>
            <person name="Land M."/>
            <person name="Hauser L."/>
            <person name="Brambilla E.M."/>
            <person name="Rohde M."/>
            <person name="Goker M."/>
            <person name="Woyke T."/>
            <person name="Bristow J."/>
            <person name="Eisen J.A."/>
            <person name="Markowitz V."/>
            <person name="Hugenholtz P."/>
            <person name="Kyrpides N.C."/>
            <person name="Klenk H.P."/>
            <person name="Detter J.C."/>
        </authorList>
    </citation>
    <scope>NUCLEOTIDE SEQUENCE [LARGE SCALE GENOMIC DNA]</scope>
    <source>
        <strain evidence="7">ATCC 33096 / DSM 2489 / 6091</strain>
    </source>
</reference>
<evidence type="ECO:0000256" key="3">
    <source>
        <dbReference type="ARBA" id="ARBA00022989"/>
    </source>
</evidence>
<dbReference type="PANTHER" id="PTHR37306:SF1">
    <property type="entry name" value="COLICIN V PRODUCTION PROTEIN"/>
    <property type="match status" value="1"/>
</dbReference>
<feature type="transmembrane region" description="Helical" evidence="5">
    <location>
        <begin position="102"/>
        <end position="123"/>
    </location>
</feature>
<accession>F2NRW2</accession>
<evidence type="ECO:0000313" key="6">
    <source>
        <dbReference type="EMBL" id="AEB14198.1"/>
    </source>
</evidence>
<keyword evidence="4 5" id="KW-0472">Membrane</keyword>
<dbReference type="KEGG" id="tsu:Tresu_1290"/>
<evidence type="ECO:0000313" key="7">
    <source>
        <dbReference type="Proteomes" id="UP000006852"/>
    </source>
</evidence>
<dbReference type="PANTHER" id="PTHR37306">
    <property type="entry name" value="COLICIN V PRODUCTION PROTEIN"/>
    <property type="match status" value="1"/>
</dbReference>
<protein>
    <submittedName>
        <fullName evidence="6">Colicin V production protein</fullName>
    </submittedName>
</protein>
<keyword evidence="7" id="KW-1185">Reference proteome</keyword>
<evidence type="ECO:0000256" key="1">
    <source>
        <dbReference type="ARBA" id="ARBA00004141"/>
    </source>
</evidence>
<feature type="transmembrane region" description="Helical" evidence="5">
    <location>
        <begin position="62"/>
        <end position="82"/>
    </location>
</feature>
<dbReference type="OrthoDB" id="361105at2"/>
<dbReference type="EMBL" id="CP002631">
    <property type="protein sequence ID" value="AEB14198.1"/>
    <property type="molecule type" value="Genomic_DNA"/>
</dbReference>
<name>F2NRW2_TRES6</name>
<dbReference type="HOGENOM" id="CLU_129914_0_0_12"/>
<dbReference type="GO" id="GO:0016020">
    <property type="term" value="C:membrane"/>
    <property type="evidence" value="ECO:0007669"/>
    <property type="project" value="UniProtKB-SubCell"/>
</dbReference>
<organism evidence="6 7">
    <name type="scientific">Treponema succinifaciens (strain ATCC 33096 / DSM 2489 / 6091)</name>
    <dbReference type="NCBI Taxonomy" id="869209"/>
    <lineage>
        <taxon>Bacteria</taxon>
        <taxon>Pseudomonadati</taxon>
        <taxon>Spirochaetota</taxon>
        <taxon>Spirochaetia</taxon>
        <taxon>Spirochaetales</taxon>
        <taxon>Treponemataceae</taxon>
        <taxon>Treponema</taxon>
    </lineage>
</organism>
<dbReference type="Pfam" id="PF02674">
    <property type="entry name" value="Colicin_V"/>
    <property type="match status" value="1"/>
</dbReference>
<dbReference type="InterPro" id="IPR003825">
    <property type="entry name" value="Colicin-V_CvpA"/>
</dbReference>
<dbReference type="GeneID" id="302998449"/>
<proteinExistence type="predicted"/>
<dbReference type="RefSeq" id="WP_013701485.1">
    <property type="nucleotide sequence ID" value="NC_015385.1"/>
</dbReference>
<feature type="transmembrane region" description="Helical" evidence="5">
    <location>
        <begin position="7"/>
        <end position="27"/>
    </location>
</feature>
<keyword evidence="2 5" id="KW-0812">Transmembrane</keyword>
<sequence>MMFPAIDIVFLLVVLTFAIIGAINGFLNEVFGKAAPVVSIWVAILFYGRLVSPIEKHLKIHLVSVVLSFLLIFIIAFIVMKILQTAIKNIFGGEIFKDLDRFLGFVFGFLEGLAVVGVVLILMKAQPWFNVDTILDGSFFSRILNPVISIPLESLSKAVEKNSSVPLAIPLEQIQGN</sequence>
<keyword evidence="3 5" id="KW-1133">Transmembrane helix</keyword>
<evidence type="ECO:0000256" key="5">
    <source>
        <dbReference type="SAM" id="Phobius"/>
    </source>
</evidence>
<evidence type="ECO:0000256" key="2">
    <source>
        <dbReference type="ARBA" id="ARBA00022692"/>
    </source>
</evidence>
<feature type="transmembrane region" description="Helical" evidence="5">
    <location>
        <begin position="33"/>
        <end position="50"/>
    </location>
</feature>
<dbReference type="Proteomes" id="UP000006852">
    <property type="component" value="Chromosome"/>
</dbReference>
<dbReference type="AlphaFoldDB" id="F2NRW2"/>
<dbReference type="eggNOG" id="COG1286">
    <property type="taxonomic scope" value="Bacteria"/>
</dbReference>
<dbReference type="STRING" id="869209.Tresu_1290"/>
<dbReference type="GO" id="GO:0009403">
    <property type="term" value="P:toxin biosynthetic process"/>
    <property type="evidence" value="ECO:0007669"/>
    <property type="project" value="InterPro"/>
</dbReference>
<comment type="subcellular location">
    <subcellularLocation>
        <location evidence="1">Membrane</location>
        <topology evidence="1">Multi-pass membrane protein</topology>
    </subcellularLocation>
</comment>
<gene>
    <name evidence="6" type="ordered locus">Tresu_1290</name>
</gene>
<evidence type="ECO:0000256" key="4">
    <source>
        <dbReference type="ARBA" id="ARBA00023136"/>
    </source>
</evidence>